<dbReference type="EMBL" id="REFR01000012">
    <property type="protein sequence ID" value="RMB05038.1"/>
    <property type="molecule type" value="Genomic_DNA"/>
</dbReference>
<reference evidence="1 2" key="1">
    <citation type="submission" date="2018-10" db="EMBL/GenBank/DDBJ databases">
        <title>Genomic Encyclopedia of Archaeal and Bacterial Type Strains, Phase II (KMG-II): from individual species to whole genera.</title>
        <authorList>
            <person name="Goeker M."/>
        </authorList>
    </citation>
    <scope>NUCLEOTIDE SEQUENCE [LARGE SCALE GENOMIC DNA]</scope>
    <source>
        <strain evidence="1 2">DSM 25217</strain>
    </source>
</reference>
<accession>A0A3M0C5N1</accession>
<organism evidence="1 2">
    <name type="scientific">Eilatimonas milleporae</name>
    <dbReference type="NCBI Taxonomy" id="911205"/>
    <lineage>
        <taxon>Bacteria</taxon>
        <taxon>Pseudomonadati</taxon>
        <taxon>Pseudomonadota</taxon>
        <taxon>Alphaproteobacteria</taxon>
        <taxon>Kordiimonadales</taxon>
        <taxon>Kordiimonadaceae</taxon>
        <taxon>Eilatimonas</taxon>
    </lineage>
</organism>
<sequence length="44" mass="4818">MQYQTTKTDSVLSSKLAAIRLSLKGENYSVVSCHPTTKGFILSI</sequence>
<gene>
    <name evidence="1" type="ORF">BXY39_2617</name>
</gene>
<evidence type="ECO:0000313" key="2">
    <source>
        <dbReference type="Proteomes" id="UP000271227"/>
    </source>
</evidence>
<dbReference type="AlphaFoldDB" id="A0A3M0C5N1"/>
<dbReference type="InParanoid" id="A0A3M0C5N1"/>
<protein>
    <submittedName>
        <fullName evidence="1">Uncharacterized protein</fullName>
    </submittedName>
</protein>
<dbReference type="Proteomes" id="UP000271227">
    <property type="component" value="Unassembled WGS sequence"/>
</dbReference>
<comment type="caution">
    <text evidence="1">The sequence shown here is derived from an EMBL/GenBank/DDBJ whole genome shotgun (WGS) entry which is preliminary data.</text>
</comment>
<keyword evidence="2" id="KW-1185">Reference proteome</keyword>
<name>A0A3M0C5N1_9PROT</name>
<evidence type="ECO:0000313" key="1">
    <source>
        <dbReference type="EMBL" id="RMB05038.1"/>
    </source>
</evidence>
<proteinExistence type="predicted"/>